<dbReference type="EMBL" id="FAXA01000476">
    <property type="protein sequence ID" value="CUV03778.1"/>
    <property type="molecule type" value="Genomic_DNA"/>
</dbReference>
<name>A0A160VCF0_9ZZZZ</name>
<evidence type="ECO:0000256" key="1">
    <source>
        <dbReference type="SAM" id="Phobius"/>
    </source>
</evidence>
<feature type="transmembrane region" description="Helical" evidence="1">
    <location>
        <begin position="6"/>
        <end position="24"/>
    </location>
</feature>
<dbReference type="AlphaFoldDB" id="A0A160VCF0"/>
<protein>
    <submittedName>
        <fullName evidence="2">Uncharacterized protein</fullName>
    </submittedName>
</protein>
<keyword evidence="1" id="KW-0812">Transmembrane</keyword>
<keyword evidence="1" id="KW-1133">Transmembrane helix</keyword>
<organism evidence="2">
    <name type="scientific">hydrothermal vent metagenome</name>
    <dbReference type="NCBI Taxonomy" id="652676"/>
    <lineage>
        <taxon>unclassified sequences</taxon>
        <taxon>metagenomes</taxon>
        <taxon>ecological metagenomes</taxon>
    </lineage>
</organism>
<proteinExistence type="predicted"/>
<keyword evidence="1" id="KW-0472">Membrane</keyword>
<gene>
    <name evidence="2" type="ORF">MGWOODY_Clf144</name>
</gene>
<sequence>MDPPSILITPSLIIFTAVDIIVYTQTLHPIIIERSTPPSIVTT</sequence>
<evidence type="ECO:0000313" key="2">
    <source>
        <dbReference type="EMBL" id="CUV03778.1"/>
    </source>
</evidence>
<reference evidence="2" key="1">
    <citation type="submission" date="2015-10" db="EMBL/GenBank/DDBJ databases">
        <authorList>
            <person name="Gilbert D.G."/>
        </authorList>
    </citation>
    <scope>NUCLEOTIDE SEQUENCE</scope>
</reference>
<accession>A0A160VCF0</accession>